<evidence type="ECO:0000313" key="6">
    <source>
        <dbReference type="EMBL" id="TQW00846.1"/>
    </source>
</evidence>
<dbReference type="Gene3D" id="2.120.10.80">
    <property type="entry name" value="Kelch-type beta propeller"/>
    <property type="match status" value="1"/>
</dbReference>
<keyword evidence="4" id="KW-0812">Transmembrane</keyword>
<name>A0A545WDJ2_9HYPO</name>
<keyword evidence="4" id="KW-1133">Transmembrane helix</keyword>
<dbReference type="EMBL" id="SPUK01000001">
    <property type="protein sequence ID" value="TQW00846.1"/>
    <property type="molecule type" value="Genomic_DNA"/>
</dbReference>
<feature type="chain" id="PRO_5021759242" evidence="5">
    <location>
        <begin position="19"/>
        <end position="780"/>
    </location>
</feature>
<feature type="compositionally biased region" description="Polar residues" evidence="3">
    <location>
        <begin position="507"/>
        <end position="516"/>
    </location>
</feature>
<accession>A0A545WDJ2</accession>
<keyword evidence="4" id="KW-0472">Membrane</keyword>
<organism evidence="6 7">
    <name type="scientific">Cordyceps javanica</name>
    <dbReference type="NCBI Taxonomy" id="43265"/>
    <lineage>
        <taxon>Eukaryota</taxon>
        <taxon>Fungi</taxon>
        <taxon>Dikarya</taxon>
        <taxon>Ascomycota</taxon>
        <taxon>Pezizomycotina</taxon>
        <taxon>Sordariomycetes</taxon>
        <taxon>Hypocreomycetidae</taxon>
        <taxon>Hypocreales</taxon>
        <taxon>Cordycipitaceae</taxon>
        <taxon>Cordyceps</taxon>
    </lineage>
</organism>
<evidence type="ECO:0000313" key="7">
    <source>
        <dbReference type="Proteomes" id="UP000315783"/>
    </source>
</evidence>
<evidence type="ECO:0000256" key="3">
    <source>
        <dbReference type="SAM" id="MobiDB-lite"/>
    </source>
</evidence>
<sequence length="780" mass="84038">MQKLLLRALFVPFGLAYAQFGDWTHGQINTSICTWSQPRAALVRDKIYIDGGSIWWTSGLENGTFGPIANKGNFQGIILSYDLSTPFNRDTNVTGILLDGSLSKARGGKGNANGDAPVYYDGALLANDAEFFLYGGAVFQANDLYDPPPAYDTLRYQAYPYGPDKPLWKPGFESRRLPDGTTRYIAYGGAASSPSENKAWYFSGLTTPSRGPFFWNVAASPDEKASVPSNTLITLDMESQLSEKWTNSTLPDHIKARANPEVVWVPIGEQGILVVLGGVTYPEWAGDVHLSPNETLSEKESPEFMSTIDIYDIASNTWHQQPTKDGPGTRTRGCAVVAAAADRSSFNIYYYGGFDGIHLSDEFYDDVWVLSLPSFTWTKISDGKPSHARAGHKCFLPYPDQMMVVGGYTPLAGTTLKCLEGGPIALLNITSGEWMDHYDPTAYGPYGVHEKVQTTIGGNSAGHATVKSPVPSGWATPALRSTFATSYDFSKMKNHWPYEPQAKNKTDSPANPSPSGKGSEAVASWIAPVLGVVLGLVLLSGGLLAFCIWRRRVAARPGSDASSSNEAMSERLFYWVKGSPQRRPTVTSTQSCCAASDVECSPTQESIPATDDGSVSAASPVCHEMENTQIAELDDTSPPVELHGTGVTATDVAWRRAGFTPLITSFGSTRSVRSVTVESPVAPCSVSGGSSDGTPSTPRHPWRWVRRLSVISSVSFGTYQESNADSHNVIISPIGASSSPTVSSENNADDDSASGVSRLRLATKKTILDSSQMKPKLVTN</sequence>
<dbReference type="Proteomes" id="UP000315783">
    <property type="component" value="Unassembled WGS sequence"/>
</dbReference>
<evidence type="ECO:0000256" key="2">
    <source>
        <dbReference type="ARBA" id="ARBA00022737"/>
    </source>
</evidence>
<dbReference type="OrthoDB" id="10251809at2759"/>
<feature type="transmembrane region" description="Helical" evidence="4">
    <location>
        <begin position="525"/>
        <end position="549"/>
    </location>
</feature>
<dbReference type="AlphaFoldDB" id="A0A545WDJ2"/>
<feature type="region of interest" description="Disordered" evidence="3">
    <location>
        <begin position="681"/>
        <end position="700"/>
    </location>
</feature>
<keyword evidence="2" id="KW-0677">Repeat</keyword>
<dbReference type="InterPro" id="IPR011043">
    <property type="entry name" value="Gal_Oxase/kelch_b-propeller"/>
</dbReference>
<evidence type="ECO:0000256" key="1">
    <source>
        <dbReference type="ARBA" id="ARBA00022441"/>
    </source>
</evidence>
<keyword evidence="7" id="KW-1185">Reference proteome</keyword>
<keyword evidence="5" id="KW-0732">Signal</keyword>
<feature type="compositionally biased region" description="Low complexity" evidence="3">
    <location>
        <begin position="685"/>
        <end position="697"/>
    </location>
</feature>
<dbReference type="PANTHER" id="PTHR46228:SF2">
    <property type="entry name" value="KELCH REPEAT PROTEIN (AFU_ORTHOLOGUE AFUA_4G14350)"/>
    <property type="match status" value="1"/>
</dbReference>
<feature type="signal peptide" evidence="5">
    <location>
        <begin position="1"/>
        <end position="18"/>
    </location>
</feature>
<feature type="region of interest" description="Disordered" evidence="3">
    <location>
        <begin position="498"/>
        <end position="518"/>
    </location>
</feature>
<comment type="caution">
    <text evidence="6">The sequence shown here is derived from an EMBL/GenBank/DDBJ whole genome shotgun (WGS) entry which is preliminary data.</text>
</comment>
<evidence type="ECO:0000256" key="4">
    <source>
        <dbReference type="SAM" id="Phobius"/>
    </source>
</evidence>
<evidence type="ECO:0000256" key="5">
    <source>
        <dbReference type="SAM" id="SignalP"/>
    </source>
</evidence>
<keyword evidence="1" id="KW-0880">Kelch repeat</keyword>
<reference evidence="6 7" key="1">
    <citation type="journal article" date="2019" name="Appl. Microbiol. Biotechnol.">
        <title>Genome sequence of Isaria javanica and comparative genome analysis insights into family S53 peptidase evolution in fungal entomopathogens.</title>
        <authorList>
            <person name="Lin R."/>
            <person name="Zhang X."/>
            <person name="Xin B."/>
            <person name="Zou M."/>
            <person name="Gao Y."/>
            <person name="Qin F."/>
            <person name="Hu Q."/>
            <person name="Xie B."/>
            <person name="Cheng X."/>
        </authorList>
    </citation>
    <scope>NUCLEOTIDE SEQUENCE [LARGE SCALE GENOMIC DNA]</scope>
    <source>
        <strain evidence="6 7">IJ1G</strain>
    </source>
</reference>
<dbReference type="STRING" id="43265.A0A545WDJ2"/>
<protein>
    <submittedName>
        <fullName evidence="6">Galactose oxidase/kelch, beta-propeller</fullName>
    </submittedName>
</protein>
<feature type="region of interest" description="Disordered" evidence="3">
    <location>
        <begin position="737"/>
        <end position="757"/>
    </location>
</feature>
<proteinExistence type="predicted"/>
<dbReference type="InterPro" id="IPR015915">
    <property type="entry name" value="Kelch-typ_b-propeller"/>
</dbReference>
<gene>
    <name evidence="6" type="ORF">IF1G_00777</name>
</gene>
<dbReference type="SUPFAM" id="SSF50965">
    <property type="entry name" value="Galactose oxidase, central domain"/>
    <property type="match status" value="1"/>
</dbReference>
<dbReference type="PANTHER" id="PTHR46228">
    <property type="entry name" value="KELCH DOMAIN-CONTAINING PROTEIN"/>
    <property type="match status" value="1"/>
</dbReference>